<evidence type="ECO:0000256" key="1">
    <source>
        <dbReference type="ARBA" id="ARBA00022679"/>
    </source>
</evidence>
<keyword evidence="1" id="KW-0808">Transferase</keyword>
<dbReference type="EMBL" id="MFKF01000167">
    <property type="protein sequence ID" value="OGG51826.1"/>
    <property type="molecule type" value="Genomic_DNA"/>
</dbReference>
<dbReference type="Pfam" id="PF00583">
    <property type="entry name" value="Acetyltransf_1"/>
    <property type="match status" value="1"/>
</dbReference>
<evidence type="ECO:0000313" key="4">
    <source>
        <dbReference type="EMBL" id="OGG51826.1"/>
    </source>
</evidence>
<evidence type="ECO:0000313" key="5">
    <source>
        <dbReference type="Proteomes" id="UP000178606"/>
    </source>
</evidence>
<name>A0A1F6CRM0_HANXR</name>
<dbReference type="AlphaFoldDB" id="A0A1F6CRM0"/>
<dbReference type="CDD" id="cd04301">
    <property type="entry name" value="NAT_SF"/>
    <property type="match status" value="1"/>
</dbReference>
<organism evidence="4 5">
    <name type="scientific">Handelsmanbacteria sp. (strain RIFCSPLOWO2_12_FULL_64_10)</name>
    <dbReference type="NCBI Taxonomy" id="1817868"/>
    <lineage>
        <taxon>Bacteria</taxon>
        <taxon>Candidatus Handelsmaniibacteriota</taxon>
    </lineage>
</organism>
<dbReference type="Proteomes" id="UP000178606">
    <property type="component" value="Unassembled WGS sequence"/>
</dbReference>
<dbReference type="InterPro" id="IPR016181">
    <property type="entry name" value="Acyl_CoA_acyltransferase"/>
</dbReference>
<feature type="domain" description="N-acetyltransferase" evidence="3">
    <location>
        <begin position="12"/>
        <end position="150"/>
    </location>
</feature>
<sequence length="153" mass="17716">MDPVRYERAGVADFLPIAELDRNAWRQSRNSEFIPDGEHAWRLWVEHGLVFSARSGDRLIGAILTFPCVSGIWCVHKAFVDPAFRGKGIGTKLFELLLQETDRKGVDCFLTVDPTNESALRLYERWGFVEKTFVKGYYRSNEDRYVLTRRAKK</sequence>
<dbReference type="Gene3D" id="3.40.630.30">
    <property type="match status" value="1"/>
</dbReference>
<reference evidence="4 5" key="1">
    <citation type="journal article" date="2016" name="Nat. Commun.">
        <title>Thousands of microbial genomes shed light on interconnected biogeochemical processes in an aquifer system.</title>
        <authorList>
            <person name="Anantharaman K."/>
            <person name="Brown C.T."/>
            <person name="Hug L.A."/>
            <person name="Sharon I."/>
            <person name="Castelle C.J."/>
            <person name="Probst A.J."/>
            <person name="Thomas B.C."/>
            <person name="Singh A."/>
            <person name="Wilkins M.J."/>
            <person name="Karaoz U."/>
            <person name="Brodie E.L."/>
            <person name="Williams K.H."/>
            <person name="Hubbard S.S."/>
            <person name="Banfield J.F."/>
        </authorList>
    </citation>
    <scope>NUCLEOTIDE SEQUENCE [LARGE SCALE GENOMIC DNA]</scope>
    <source>
        <strain evidence="5">RIFCSPLOWO2_12_FULL_64_10</strain>
    </source>
</reference>
<evidence type="ECO:0000259" key="3">
    <source>
        <dbReference type="PROSITE" id="PS51186"/>
    </source>
</evidence>
<dbReference type="SUPFAM" id="SSF55729">
    <property type="entry name" value="Acyl-CoA N-acyltransferases (Nat)"/>
    <property type="match status" value="1"/>
</dbReference>
<dbReference type="PANTHER" id="PTHR43420">
    <property type="entry name" value="ACETYLTRANSFERASE"/>
    <property type="match status" value="1"/>
</dbReference>
<keyword evidence="2" id="KW-0012">Acyltransferase</keyword>
<protein>
    <recommendedName>
        <fullName evidence="3">N-acetyltransferase domain-containing protein</fullName>
    </recommendedName>
</protein>
<evidence type="ECO:0000256" key="2">
    <source>
        <dbReference type="ARBA" id="ARBA00023315"/>
    </source>
</evidence>
<proteinExistence type="predicted"/>
<dbReference type="InterPro" id="IPR050680">
    <property type="entry name" value="YpeA/RimI_acetyltransf"/>
</dbReference>
<accession>A0A1F6CRM0</accession>
<gene>
    <name evidence="4" type="ORF">A3F84_29080</name>
</gene>
<dbReference type="GO" id="GO:0016747">
    <property type="term" value="F:acyltransferase activity, transferring groups other than amino-acyl groups"/>
    <property type="evidence" value="ECO:0007669"/>
    <property type="project" value="InterPro"/>
</dbReference>
<dbReference type="PROSITE" id="PS51186">
    <property type="entry name" value="GNAT"/>
    <property type="match status" value="1"/>
</dbReference>
<comment type="caution">
    <text evidence="4">The sequence shown here is derived from an EMBL/GenBank/DDBJ whole genome shotgun (WGS) entry which is preliminary data.</text>
</comment>
<dbReference type="InterPro" id="IPR000182">
    <property type="entry name" value="GNAT_dom"/>
</dbReference>